<evidence type="ECO:0000313" key="3">
    <source>
        <dbReference type="Proteomes" id="UP000294194"/>
    </source>
</evidence>
<gene>
    <name evidence="2" type="ORF">EYE40_13235</name>
</gene>
<feature type="signal peptide" evidence="1">
    <location>
        <begin position="1"/>
        <end position="35"/>
    </location>
</feature>
<dbReference type="Gene3D" id="2.60.40.2700">
    <property type="match status" value="3"/>
</dbReference>
<evidence type="ECO:0000313" key="2">
    <source>
        <dbReference type="EMBL" id="TBN58280.1"/>
    </source>
</evidence>
<dbReference type="Proteomes" id="UP000294194">
    <property type="component" value="Unassembled WGS sequence"/>
</dbReference>
<proteinExistence type="predicted"/>
<organism evidence="2 3">
    <name type="scientific">Glaciihabitans arcticus</name>
    <dbReference type="NCBI Taxonomy" id="2668039"/>
    <lineage>
        <taxon>Bacteria</taxon>
        <taxon>Bacillati</taxon>
        <taxon>Actinomycetota</taxon>
        <taxon>Actinomycetes</taxon>
        <taxon>Micrococcales</taxon>
        <taxon>Microbacteriaceae</taxon>
        <taxon>Glaciihabitans</taxon>
    </lineage>
</organism>
<feature type="chain" id="PRO_5039521367" description="Ig-like domain repeat protein" evidence="1">
    <location>
        <begin position="36"/>
        <end position="677"/>
    </location>
</feature>
<dbReference type="EMBL" id="SISG01000001">
    <property type="protein sequence ID" value="TBN58280.1"/>
    <property type="molecule type" value="Genomic_DNA"/>
</dbReference>
<keyword evidence="3" id="KW-1185">Reference proteome</keyword>
<dbReference type="RefSeq" id="WP_130982387.1">
    <property type="nucleotide sequence ID" value="NZ_SISG01000001.1"/>
</dbReference>
<dbReference type="AlphaFoldDB" id="A0A4Q9H0Q8"/>
<evidence type="ECO:0008006" key="4">
    <source>
        <dbReference type="Google" id="ProtNLM"/>
    </source>
</evidence>
<evidence type="ECO:0000256" key="1">
    <source>
        <dbReference type="SAM" id="SignalP"/>
    </source>
</evidence>
<keyword evidence="1" id="KW-0732">Signal</keyword>
<accession>A0A4Q9H0Q8</accession>
<comment type="caution">
    <text evidence="2">The sequence shown here is derived from an EMBL/GenBank/DDBJ whole genome shotgun (WGS) entry which is preliminary data.</text>
</comment>
<name>A0A4Q9H0Q8_9MICO</name>
<protein>
    <recommendedName>
        <fullName evidence="4">Ig-like domain repeat protein</fullName>
    </recommendedName>
</protein>
<reference evidence="3" key="1">
    <citation type="submission" date="2019-02" db="EMBL/GenBank/DDBJ databases">
        <title>Glaciihabitans arcticus sp. nov., a psychrotolerant bacterium isolated from polar soil.</title>
        <authorList>
            <person name="Dahal R.H."/>
        </authorList>
    </citation>
    <scope>NUCLEOTIDE SEQUENCE [LARGE SCALE GENOMIC DNA]</scope>
    <source>
        <strain evidence="3">RP-3-7</strain>
    </source>
</reference>
<sequence>MSSESASRLKRVAAGSLATAVAITGLGLAAAPATAAPAAVRVHLAEIGQETSSYPAGNKWFIGASSRPGIRAAIVNDKLVMKPFTQVLTQLKGTELPATVAEIITEGVEVGITDSDEGDVALQIALGWQGAGNWTTLRPGVQNLEDLDPADPWISSKPIGGVGGLTTGTLGELAAAIDASVAGTESKSFAYAAVGALVNNDPGVDTSIDSITVNAVPYVFVDGLPAASSTTKVQLSDIGTETAAGYPATSWFYGAGAATAKPTVVGGNLVLPAKKQLLHAVSGVTSLRSLVSNGLAVTTTEASVGSASLQIAAGWTGGWTTLRPAATTNGENVADFGAEWISSKALTGGVTTGTLDQLVGLIDTAAAGSFTYVAVGAFADTSTGTGLTTVSSLQVGTSKTVFANEAKIVASVAVTGVKAVGNTLTASVTANYTGTTKTYQWYRDGKAIKNATRSTYAPGAADLNTRITVVVTLAKAGLVKKAVTSPKIVRIALGTLQFRAPANIAGTPKVGVKLTASGLAWGEVNEKPASGYSYIWYRNDVAIKGATAKTYVPVFADLGKVVSVKVVAKLAGYASTGARNEPVAAVVPGTFVLGTPKIVGKRVVGQTLVVAPGAWSAAPTLRYAFFADGELIQYSTSPKLLLTWEHKGHSISVEVTGSKQGYITATTPESPTTAPIK</sequence>